<evidence type="ECO:0000256" key="1">
    <source>
        <dbReference type="SAM" id="MobiDB-lite"/>
    </source>
</evidence>
<gene>
    <name evidence="2" type="ORF">ONZ51_g5141</name>
</gene>
<accession>A0AAD7XBS7</accession>
<sequence length="253" mass="28165">MDTGPRPLNAPLSHTAQSKPYPASLSAAISPSALPRPLSAPGHQVSPQLSQALADCTTNPYVAFLYDCGSQLIFKRTGSPRMPSLYPFSGQMQPYHDRPSCRSMIEGSSQIVLQVTQVWRGKDSDGRVRPLHWALTFKTAGTDDHPVGNCYNAAGNVDTFSYEAERNVPLRSANWRGSLAIGRVPAESLHKFEHILSQIPIIRHDPSWNCQTWVWTSLRELRHAGFSVEPNLSWSRLRDTMLDLLEAWECGDI</sequence>
<dbReference type="Pfam" id="PF20174">
    <property type="entry name" value="DUF6540"/>
    <property type="match status" value="1"/>
</dbReference>
<evidence type="ECO:0000313" key="3">
    <source>
        <dbReference type="Proteomes" id="UP001215151"/>
    </source>
</evidence>
<comment type="caution">
    <text evidence="2">The sequence shown here is derived from an EMBL/GenBank/DDBJ whole genome shotgun (WGS) entry which is preliminary data.</text>
</comment>
<dbReference type="AlphaFoldDB" id="A0AAD7XBS7"/>
<evidence type="ECO:0000313" key="2">
    <source>
        <dbReference type="EMBL" id="KAJ8482756.1"/>
    </source>
</evidence>
<protein>
    <submittedName>
        <fullName evidence="2">Uncharacterized protein</fullName>
    </submittedName>
</protein>
<keyword evidence="3" id="KW-1185">Reference proteome</keyword>
<dbReference type="Proteomes" id="UP001215151">
    <property type="component" value="Unassembled WGS sequence"/>
</dbReference>
<dbReference type="EMBL" id="JAPEVG010000107">
    <property type="protein sequence ID" value="KAJ8482756.1"/>
    <property type="molecule type" value="Genomic_DNA"/>
</dbReference>
<organism evidence="2 3">
    <name type="scientific">Trametes cubensis</name>
    <dbReference type="NCBI Taxonomy" id="1111947"/>
    <lineage>
        <taxon>Eukaryota</taxon>
        <taxon>Fungi</taxon>
        <taxon>Dikarya</taxon>
        <taxon>Basidiomycota</taxon>
        <taxon>Agaricomycotina</taxon>
        <taxon>Agaricomycetes</taxon>
        <taxon>Polyporales</taxon>
        <taxon>Polyporaceae</taxon>
        <taxon>Trametes</taxon>
    </lineage>
</organism>
<reference evidence="2" key="1">
    <citation type="submission" date="2022-11" db="EMBL/GenBank/DDBJ databases">
        <title>Genome Sequence of Cubamyces cubensis.</title>
        <authorList>
            <person name="Buettner E."/>
        </authorList>
    </citation>
    <scope>NUCLEOTIDE SEQUENCE</scope>
    <source>
        <strain evidence="2">MPL-01</strain>
    </source>
</reference>
<feature type="region of interest" description="Disordered" evidence="1">
    <location>
        <begin position="1"/>
        <end position="22"/>
    </location>
</feature>
<name>A0AAD7XBS7_9APHY</name>
<dbReference type="InterPro" id="IPR046670">
    <property type="entry name" value="DUF6540"/>
</dbReference>
<proteinExistence type="predicted"/>